<accession>B9R7Y2</accession>
<feature type="region of interest" description="Disordered" evidence="7">
    <location>
        <begin position="654"/>
        <end position="676"/>
    </location>
</feature>
<dbReference type="PANTHER" id="PTHR14456">
    <property type="entry name" value="INOSITOL POLYPHOSPHATE KINASE 1"/>
    <property type="match status" value="1"/>
</dbReference>
<keyword evidence="2" id="KW-0808">Transferase</keyword>
<keyword evidence="10" id="KW-1185">Reference proteome</keyword>
<dbReference type="EMBL" id="EQ973772">
    <property type="protein sequence ID" value="EEF52612.1"/>
    <property type="molecule type" value="Genomic_DNA"/>
</dbReference>
<keyword evidence="4" id="KW-0418">Kinase</keyword>
<proteinExistence type="predicted"/>
<feature type="domain" description="HMA" evidence="8">
    <location>
        <begin position="586"/>
        <end position="649"/>
    </location>
</feature>
<evidence type="ECO:0000256" key="4">
    <source>
        <dbReference type="ARBA" id="ARBA00022777"/>
    </source>
</evidence>
<dbReference type="AlphaFoldDB" id="B9R7Y2"/>
<dbReference type="Gene3D" id="3.30.70.100">
    <property type="match status" value="1"/>
</dbReference>
<gene>
    <name evidence="9" type="ORF">RCOM_1595250</name>
</gene>
<dbReference type="Pfam" id="PF00403">
    <property type="entry name" value="HMA"/>
    <property type="match status" value="1"/>
</dbReference>
<dbReference type="InterPro" id="IPR043001">
    <property type="entry name" value="IP5_2-K_N_lobe"/>
</dbReference>
<dbReference type="GO" id="GO:0035299">
    <property type="term" value="F:inositol-1,3,4,5,6-pentakisphosphate 2-kinase activity"/>
    <property type="evidence" value="ECO:0000318"/>
    <property type="project" value="GO_Central"/>
</dbReference>
<dbReference type="GO" id="GO:0005634">
    <property type="term" value="C:nucleus"/>
    <property type="evidence" value="ECO:0000318"/>
    <property type="project" value="GO_Central"/>
</dbReference>
<dbReference type="CDD" id="cd00371">
    <property type="entry name" value="HMA"/>
    <property type="match status" value="1"/>
</dbReference>
<dbReference type="GO" id="GO:0005524">
    <property type="term" value="F:ATP binding"/>
    <property type="evidence" value="ECO:0007669"/>
    <property type="project" value="UniProtKB-KW"/>
</dbReference>
<dbReference type="PROSITE" id="PS50846">
    <property type="entry name" value="HMA_2"/>
    <property type="match status" value="1"/>
</dbReference>
<evidence type="ECO:0000313" key="10">
    <source>
        <dbReference type="Proteomes" id="UP000008311"/>
    </source>
</evidence>
<dbReference type="InterPro" id="IPR006121">
    <property type="entry name" value="HMA_dom"/>
</dbReference>
<dbReference type="STRING" id="3988.B9R7Y2"/>
<dbReference type="InterPro" id="IPR009286">
    <property type="entry name" value="Ins_P5_2-kin"/>
</dbReference>
<dbReference type="Proteomes" id="UP000008311">
    <property type="component" value="Unassembled WGS sequence"/>
</dbReference>
<dbReference type="SUPFAM" id="SSF55008">
    <property type="entry name" value="HMA, heavy metal-associated domain"/>
    <property type="match status" value="1"/>
</dbReference>
<dbReference type="Pfam" id="PF06090">
    <property type="entry name" value="Ins_P5_2-kin"/>
    <property type="match status" value="1"/>
</dbReference>
<dbReference type="FunCoup" id="B9R7Y2">
    <property type="interactions" value="1751"/>
</dbReference>
<evidence type="ECO:0000256" key="5">
    <source>
        <dbReference type="ARBA" id="ARBA00022840"/>
    </source>
</evidence>
<dbReference type="GO" id="GO:0046872">
    <property type="term" value="F:metal ion binding"/>
    <property type="evidence" value="ECO:0007669"/>
    <property type="project" value="InterPro"/>
</dbReference>
<dbReference type="EC" id="2.7.1.158" evidence="1"/>
<dbReference type="Gene3D" id="3.30.200.110">
    <property type="entry name" value="Inositol-pentakisphosphate 2-kinase, N-lobe"/>
    <property type="match status" value="1"/>
</dbReference>
<reference evidence="10" key="1">
    <citation type="journal article" date="2010" name="Nat. Biotechnol.">
        <title>Draft genome sequence of the oilseed species Ricinus communis.</title>
        <authorList>
            <person name="Chan A.P."/>
            <person name="Crabtree J."/>
            <person name="Zhao Q."/>
            <person name="Lorenzi H."/>
            <person name="Orvis J."/>
            <person name="Puiu D."/>
            <person name="Melake-Berhan A."/>
            <person name="Jones K.M."/>
            <person name="Redman J."/>
            <person name="Chen G."/>
            <person name="Cahoon E.B."/>
            <person name="Gedil M."/>
            <person name="Stanke M."/>
            <person name="Haas B.J."/>
            <person name="Wortman J.R."/>
            <person name="Fraser-Liggett C.M."/>
            <person name="Ravel J."/>
            <person name="Rabinowicz P.D."/>
        </authorList>
    </citation>
    <scope>NUCLEOTIDE SEQUENCE [LARGE SCALE GENOMIC DNA]</scope>
    <source>
        <strain evidence="10">cv. Hale</strain>
    </source>
</reference>
<evidence type="ECO:0000256" key="7">
    <source>
        <dbReference type="SAM" id="MobiDB-lite"/>
    </source>
</evidence>
<keyword evidence="5" id="KW-0067">ATP-binding</keyword>
<dbReference type="GO" id="GO:0032958">
    <property type="term" value="P:inositol phosphate biosynthetic process"/>
    <property type="evidence" value="ECO:0000318"/>
    <property type="project" value="GO_Central"/>
</dbReference>
<keyword evidence="3" id="KW-0547">Nucleotide-binding</keyword>
<evidence type="ECO:0000256" key="1">
    <source>
        <dbReference type="ARBA" id="ARBA00012023"/>
    </source>
</evidence>
<dbReference type="InterPro" id="IPR036163">
    <property type="entry name" value="HMA_dom_sf"/>
</dbReference>
<evidence type="ECO:0000256" key="2">
    <source>
        <dbReference type="ARBA" id="ARBA00022679"/>
    </source>
</evidence>
<organism evidence="9 10">
    <name type="scientific">Ricinus communis</name>
    <name type="common">Castor bean</name>
    <dbReference type="NCBI Taxonomy" id="3988"/>
    <lineage>
        <taxon>Eukaryota</taxon>
        <taxon>Viridiplantae</taxon>
        <taxon>Streptophyta</taxon>
        <taxon>Embryophyta</taxon>
        <taxon>Tracheophyta</taxon>
        <taxon>Spermatophyta</taxon>
        <taxon>Magnoliopsida</taxon>
        <taxon>eudicotyledons</taxon>
        <taxon>Gunneridae</taxon>
        <taxon>Pentapetalae</taxon>
        <taxon>rosids</taxon>
        <taxon>fabids</taxon>
        <taxon>Malpighiales</taxon>
        <taxon>Euphorbiaceae</taxon>
        <taxon>Acalyphoideae</taxon>
        <taxon>Acalypheae</taxon>
        <taxon>Ricinus</taxon>
    </lineage>
</organism>
<evidence type="ECO:0000313" key="9">
    <source>
        <dbReference type="EMBL" id="EEF52612.1"/>
    </source>
</evidence>
<name>B9R7Y2_RICCO</name>
<feature type="compositionally biased region" description="Basic and acidic residues" evidence="7">
    <location>
        <begin position="656"/>
        <end position="676"/>
    </location>
</feature>
<evidence type="ECO:0000256" key="6">
    <source>
        <dbReference type="ARBA" id="ARBA00029574"/>
    </source>
</evidence>
<dbReference type="InParanoid" id="B9R7Y2"/>
<dbReference type="eggNOG" id="KOG4749">
    <property type="taxonomic scope" value="Eukaryota"/>
</dbReference>
<sequence length="695" mass="78124">MEVKLEKKDVADWVYRGEGAANLVLAYTGSSPLFIGKVMRVPKIERNGTLHFVEDRAVLTEKERLLWREFEELISSSTKEVTGLLYVKHVMCPLLGADHVDPGMHVEVSREFLERIEQKVISQRPAWRVDAAKIDTDRHSVLLMSDHSVFSRGALKVGSCLSVEIKPKCGFIPLSRLIAERNALKKSTTRFKMHQVLKLRQHETSEVSQYDPLDIFSGSKERIQKAISDLYATPQNNFRVFLNGSLIFGGLGGGTNKTSIVIGQGFEDALKGFIQADDGLRTTSLIELVAEAIYSSQVLDRLLAVQKLDHLDIEGAIHAYYNVISQPCVVCRELDEAGLPHKYVALHSIPMDESLKIVKDFLISATAKDCSLMISFRSREDADFGSPYSNIYLQSTNQNFDYKVNFLDLDLKPLKKMETYYQKDKKILDSYAQMLETNHLRSNENMEISKPDIKAIFEIRSCSQGGKSELLSRTNMRSSTLAAVCCCTMCSILSCYVIISSCIRTGPIQDPFCCTTYKEHKKVAEVGSKFCIQCLLEVTVDSIKNLLTGIYFLSPTYIYSNYLLSEIKQSLTSAEVQKNLTLYFVVQKTIVSVELLCSKCRQKVMKLISAIEGITSIVLDPSKNTVTVIGEADPVKIIRKVRKFRKSATIVSIGPPKEEKKDDKDKDKGTSKDSYKKEIVVPYAPKTCQRCDVCL</sequence>
<protein>
    <recommendedName>
        <fullName evidence="1">inositol-pentakisphosphate 2-kinase</fullName>
        <ecNumber evidence="1">2.7.1.158</ecNumber>
    </recommendedName>
    <alternativeName>
        <fullName evidence="6">Ins(1,3,4,5,6)P5 2-kinase</fullName>
    </alternativeName>
</protein>
<evidence type="ECO:0000259" key="8">
    <source>
        <dbReference type="PROSITE" id="PS50846"/>
    </source>
</evidence>
<evidence type="ECO:0000256" key="3">
    <source>
        <dbReference type="ARBA" id="ARBA00022741"/>
    </source>
</evidence>
<dbReference type="PANTHER" id="PTHR14456:SF2">
    <property type="entry name" value="INOSITOL-PENTAKISPHOSPHATE 2-KINASE"/>
    <property type="match status" value="1"/>
</dbReference>